<dbReference type="AlphaFoldDB" id="A0A518GGT7"/>
<proteinExistence type="predicted"/>
<dbReference type="InterPro" id="IPR011453">
    <property type="entry name" value="DUF1559"/>
</dbReference>
<dbReference type="OrthoDB" id="236724at2"/>
<dbReference type="KEGG" id="ahel:Q31a_62080"/>
<gene>
    <name evidence="2" type="ORF">Q31a_62080</name>
</gene>
<accession>A0A518GGT7</accession>
<feature type="domain" description="DUF1559" evidence="1">
    <location>
        <begin position="2"/>
        <end position="129"/>
    </location>
</feature>
<organism evidence="2 3">
    <name type="scientific">Aureliella helgolandensis</name>
    <dbReference type="NCBI Taxonomy" id="2527968"/>
    <lineage>
        <taxon>Bacteria</taxon>
        <taxon>Pseudomonadati</taxon>
        <taxon>Planctomycetota</taxon>
        <taxon>Planctomycetia</taxon>
        <taxon>Pirellulales</taxon>
        <taxon>Pirellulaceae</taxon>
        <taxon>Aureliella</taxon>
    </lineage>
</organism>
<protein>
    <recommendedName>
        <fullName evidence="1">DUF1559 domain-containing protein</fullName>
    </recommendedName>
</protein>
<evidence type="ECO:0000259" key="1">
    <source>
        <dbReference type="Pfam" id="PF07596"/>
    </source>
</evidence>
<evidence type="ECO:0000313" key="3">
    <source>
        <dbReference type="Proteomes" id="UP000318017"/>
    </source>
</evidence>
<name>A0A518GGT7_9BACT</name>
<evidence type="ECO:0000313" key="2">
    <source>
        <dbReference type="EMBL" id="QDV27815.1"/>
    </source>
</evidence>
<dbReference type="Pfam" id="PF07596">
    <property type="entry name" value="SBP_bac_10"/>
    <property type="match status" value="1"/>
</dbReference>
<dbReference type="Proteomes" id="UP000318017">
    <property type="component" value="Chromosome"/>
</dbReference>
<reference evidence="2 3" key="1">
    <citation type="submission" date="2019-02" db="EMBL/GenBank/DDBJ databases">
        <title>Deep-cultivation of Planctomycetes and their phenomic and genomic characterization uncovers novel biology.</title>
        <authorList>
            <person name="Wiegand S."/>
            <person name="Jogler M."/>
            <person name="Boedeker C."/>
            <person name="Pinto D."/>
            <person name="Vollmers J."/>
            <person name="Rivas-Marin E."/>
            <person name="Kohn T."/>
            <person name="Peeters S.H."/>
            <person name="Heuer A."/>
            <person name="Rast P."/>
            <person name="Oberbeckmann S."/>
            <person name="Bunk B."/>
            <person name="Jeske O."/>
            <person name="Meyerdierks A."/>
            <person name="Storesund J.E."/>
            <person name="Kallscheuer N."/>
            <person name="Luecker S."/>
            <person name="Lage O.M."/>
            <person name="Pohl T."/>
            <person name="Merkel B.J."/>
            <person name="Hornburger P."/>
            <person name="Mueller R.-W."/>
            <person name="Bruemmer F."/>
            <person name="Labrenz M."/>
            <person name="Spormann A.M."/>
            <person name="Op den Camp H."/>
            <person name="Overmann J."/>
            <person name="Amann R."/>
            <person name="Jetten M.S.M."/>
            <person name="Mascher T."/>
            <person name="Medema M.H."/>
            <person name="Devos D.P."/>
            <person name="Kaster A.-K."/>
            <person name="Ovreas L."/>
            <person name="Rohde M."/>
            <person name="Galperin M.Y."/>
            <person name="Jogler C."/>
        </authorList>
    </citation>
    <scope>NUCLEOTIDE SEQUENCE [LARGE SCALE GENOMIC DNA]</scope>
    <source>
        <strain evidence="2 3">Q31a</strain>
    </source>
</reference>
<keyword evidence="3" id="KW-1185">Reference proteome</keyword>
<sequence length="163" mass="17036">MILPYIEQGPLCNQIDFGYRWDNDNGGTVNNSVVARARISSFACPSDAGSDANDTANMSPISYGFSAGPGSDWSLGGSKAGLASFGQVPKIGAITDGTSNSIAMSELRIGLNKGEWQTGAGTTRDPSYGVTGIPRVQWANNTAGRNWTSTPGHVAQLRTAYDG</sequence>
<dbReference type="EMBL" id="CP036298">
    <property type="protein sequence ID" value="QDV27815.1"/>
    <property type="molecule type" value="Genomic_DNA"/>
</dbReference>